<dbReference type="GO" id="GO:1990817">
    <property type="term" value="F:poly(A) RNA polymerase activity"/>
    <property type="evidence" value="ECO:0007669"/>
    <property type="project" value="InterPro"/>
</dbReference>
<dbReference type="GO" id="GO:0043634">
    <property type="term" value="P:polyadenylation-dependent ncRNA catabolic process"/>
    <property type="evidence" value="ECO:0007669"/>
    <property type="project" value="TreeGrafter"/>
</dbReference>
<name>A0A8S1QUD3_9CILI</name>
<protein>
    <recommendedName>
        <fullName evidence="2">Poly(A) RNA polymerase mitochondrial-like central palm domain-containing protein</fullName>
    </recommendedName>
</protein>
<proteinExistence type="predicted"/>
<dbReference type="GO" id="GO:0031499">
    <property type="term" value="C:TRAMP complex"/>
    <property type="evidence" value="ECO:0007669"/>
    <property type="project" value="TreeGrafter"/>
</dbReference>
<dbReference type="Proteomes" id="UP000692954">
    <property type="component" value="Unassembled WGS sequence"/>
</dbReference>
<dbReference type="CDD" id="cd05402">
    <property type="entry name" value="NT_PAP_TUTase"/>
    <property type="match status" value="1"/>
</dbReference>
<evidence type="ECO:0000313" key="3">
    <source>
        <dbReference type="EMBL" id="CAD8118424.1"/>
    </source>
</evidence>
<dbReference type="InterPro" id="IPR054708">
    <property type="entry name" value="MTPAP-like_central"/>
</dbReference>
<dbReference type="OrthoDB" id="273917at2759"/>
<dbReference type="AlphaFoldDB" id="A0A8S1QUD3"/>
<sequence>MHQMQQQLIHQQKIVEFTNLGQYVYLEEYIRTNHISQTTYSQAFLECIQFTRDSEDHFQCIQQILKQSIDFNYKDNQGNTAIVQAAKTAKISILNEIIKYKEKIETKQIKLALDIAIQSEQDNWDIVETLLQITSLDKPQHLIKSLQKGNYKTASKIIEKYGASGQDEFGDTALHIASRKGELIIIKQICQRECLFQKKNKQNQIPLDVALNEKTRELLIQEENQFMKSPNRKKKQEELQEITQKINKQEEQVEIQQKLIKIIEQTGQETQTDIKEKKEIEIQVIESTYINQPFYNQLIFDSKQTLPYHKISLDDIVKQLTFEINTFTQELSKYLDEQKPIIDKLVVLVDEIVQNVQPKAHAFLYGSCYTGLNLLDSDIDIVIETNENEEIILLYKLAEQFKIASFIKDVKVIDNAKKPVLKMQSSKEFKEKHIDITISRNDHQGRKTANSMIEFEKEFKQFKSLALMLKFYFKSINLLNAYQGGLNSYCIQTMILALLQIKRIRDNDNEEIGKIFLDFFDLYSQDIDYYNKIINIVPSQSENMQIDEPNIYQQQYFQFDQGYQELFILDLHNKNNNIASSTFKIKNIKNALTFGYSAILNAKKCDQPCFFSRYNKPVCCILKQMIQQSKNNHLNSHLKNKQPFYLFNYNNSY</sequence>
<dbReference type="GO" id="GO:0003729">
    <property type="term" value="F:mRNA binding"/>
    <property type="evidence" value="ECO:0007669"/>
    <property type="project" value="TreeGrafter"/>
</dbReference>
<evidence type="ECO:0000313" key="4">
    <source>
        <dbReference type="Proteomes" id="UP000692954"/>
    </source>
</evidence>
<dbReference type="GO" id="GO:0005730">
    <property type="term" value="C:nucleolus"/>
    <property type="evidence" value="ECO:0007669"/>
    <property type="project" value="TreeGrafter"/>
</dbReference>
<gene>
    <name evidence="3" type="ORF">PSON_ATCC_30995.1.T1170088</name>
</gene>
<feature type="coiled-coil region" evidence="1">
    <location>
        <begin position="232"/>
        <end position="266"/>
    </location>
</feature>
<dbReference type="Pfam" id="PF22600">
    <property type="entry name" value="MTPAP-like_central"/>
    <property type="match status" value="1"/>
</dbReference>
<reference evidence="3" key="1">
    <citation type="submission" date="2021-01" db="EMBL/GenBank/DDBJ databases">
        <authorList>
            <consortium name="Genoscope - CEA"/>
            <person name="William W."/>
        </authorList>
    </citation>
    <scope>NUCLEOTIDE SEQUENCE</scope>
</reference>
<keyword evidence="4" id="KW-1185">Reference proteome</keyword>
<evidence type="ECO:0000259" key="2">
    <source>
        <dbReference type="Pfam" id="PF22600"/>
    </source>
</evidence>
<dbReference type="SMART" id="SM00248">
    <property type="entry name" value="ANK"/>
    <property type="match status" value="4"/>
</dbReference>
<dbReference type="PANTHER" id="PTHR23092:SF15">
    <property type="entry name" value="INACTIVE NON-CANONICAL POLY(A) RNA POLYMERASE PROTEIN TRF4-2-RELATED"/>
    <property type="match status" value="1"/>
</dbReference>
<keyword evidence="1" id="KW-0175">Coiled coil</keyword>
<comment type="caution">
    <text evidence="3">The sequence shown here is derived from an EMBL/GenBank/DDBJ whole genome shotgun (WGS) entry which is preliminary data.</text>
</comment>
<dbReference type="EMBL" id="CAJJDN010000117">
    <property type="protein sequence ID" value="CAD8118424.1"/>
    <property type="molecule type" value="Genomic_DNA"/>
</dbReference>
<dbReference type="PANTHER" id="PTHR23092">
    <property type="entry name" value="POLY(A) RNA POLYMERASE"/>
    <property type="match status" value="1"/>
</dbReference>
<accession>A0A8S1QUD3</accession>
<dbReference type="InterPro" id="IPR002110">
    <property type="entry name" value="Ankyrin_rpt"/>
</dbReference>
<evidence type="ECO:0000256" key="1">
    <source>
        <dbReference type="SAM" id="Coils"/>
    </source>
</evidence>
<organism evidence="3 4">
    <name type="scientific">Paramecium sonneborni</name>
    <dbReference type="NCBI Taxonomy" id="65129"/>
    <lineage>
        <taxon>Eukaryota</taxon>
        <taxon>Sar</taxon>
        <taxon>Alveolata</taxon>
        <taxon>Ciliophora</taxon>
        <taxon>Intramacronucleata</taxon>
        <taxon>Oligohymenophorea</taxon>
        <taxon>Peniculida</taxon>
        <taxon>Parameciidae</taxon>
        <taxon>Paramecium</taxon>
    </lineage>
</organism>
<dbReference type="GO" id="GO:0031123">
    <property type="term" value="P:RNA 3'-end processing"/>
    <property type="evidence" value="ECO:0007669"/>
    <property type="project" value="TreeGrafter"/>
</dbReference>
<dbReference type="InterPro" id="IPR045862">
    <property type="entry name" value="Trf4-like"/>
</dbReference>
<feature type="domain" description="Poly(A) RNA polymerase mitochondrial-like central palm" evidence="2">
    <location>
        <begin position="342"/>
        <end position="442"/>
    </location>
</feature>